<evidence type="ECO:0000313" key="1">
    <source>
        <dbReference type="EMBL" id="KAI0093219.1"/>
    </source>
</evidence>
<gene>
    <name evidence="1" type="ORF">BDY19DRAFT_902999</name>
</gene>
<keyword evidence="2" id="KW-1185">Reference proteome</keyword>
<organism evidence="1 2">
    <name type="scientific">Irpex rosettiformis</name>
    <dbReference type="NCBI Taxonomy" id="378272"/>
    <lineage>
        <taxon>Eukaryota</taxon>
        <taxon>Fungi</taxon>
        <taxon>Dikarya</taxon>
        <taxon>Basidiomycota</taxon>
        <taxon>Agaricomycotina</taxon>
        <taxon>Agaricomycetes</taxon>
        <taxon>Polyporales</taxon>
        <taxon>Irpicaceae</taxon>
        <taxon>Irpex</taxon>
    </lineage>
</organism>
<proteinExistence type="predicted"/>
<reference evidence="1" key="1">
    <citation type="journal article" date="2021" name="Environ. Microbiol.">
        <title>Gene family expansions and transcriptome signatures uncover fungal adaptations to wood decay.</title>
        <authorList>
            <person name="Hage H."/>
            <person name="Miyauchi S."/>
            <person name="Viragh M."/>
            <person name="Drula E."/>
            <person name="Min B."/>
            <person name="Chaduli D."/>
            <person name="Navarro D."/>
            <person name="Favel A."/>
            <person name="Norest M."/>
            <person name="Lesage-Meessen L."/>
            <person name="Balint B."/>
            <person name="Merenyi Z."/>
            <person name="de Eugenio L."/>
            <person name="Morin E."/>
            <person name="Martinez A.T."/>
            <person name="Baldrian P."/>
            <person name="Stursova M."/>
            <person name="Martinez M.J."/>
            <person name="Novotny C."/>
            <person name="Magnuson J.K."/>
            <person name="Spatafora J.W."/>
            <person name="Maurice S."/>
            <person name="Pangilinan J."/>
            <person name="Andreopoulos W."/>
            <person name="LaButti K."/>
            <person name="Hundley H."/>
            <person name="Na H."/>
            <person name="Kuo A."/>
            <person name="Barry K."/>
            <person name="Lipzen A."/>
            <person name="Henrissat B."/>
            <person name="Riley R."/>
            <person name="Ahrendt S."/>
            <person name="Nagy L.G."/>
            <person name="Grigoriev I.V."/>
            <person name="Martin F."/>
            <person name="Rosso M.N."/>
        </authorList>
    </citation>
    <scope>NUCLEOTIDE SEQUENCE</scope>
    <source>
        <strain evidence="1">CBS 384.51</strain>
    </source>
</reference>
<accession>A0ACB8UGP8</accession>
<sequence>MPADRTNEKQGDALHLQVPLPSTRSTSKRRRNTSSTVQTQQPGSLEHTVKLIDQKAQSFKDEEKATFKFAPKTSISSRVMAACVYRRIDPKTPFIQVGYYVFNDGQRGPCCPLCAWANPQSVQKFCGTNLRIRERHPLGDAHLQALGSLLRVEWECLRNILICPYCESYGAMGERTDQLAQHINIHHPEHKEPPKLKGRKKQDLKLEAQKPDSPPTSWVLTEAHWGTSNISLEGLLIGKSQPTPFTNDTQPTSYMNHNAVAHDMSPTTSSQLGQQQPQPESAFAGFSGWNGEHHSYAAETPGLFPFPELSPTVQTPHDQATDQMHTITSTWDGAAPASVPSPSLPFPL</sequence>
<name>A0ACB8UGP8_9APHY</name>
<protein>
    <submittedName>
        <fullName evidence="1">Uncharacterized protein</fullName>
    </submittedName>
</protein>
<comment type="caution">
    <text evidence="1">The sequence shown here is derived from an EMBL/GenBank/DDBJ whole genome shotgun (WGS) entry which is preliminary data.</text>
</comment>
<dbReference type="Proteomes" id="UP001055072">
    <property type="component" value="Unassembled WGS sequence"/>
</dbReference>
<evidence type="ECO:0000313" key="2">
    <source>
        <dbReference type="Proteomes" id="UP001055072"/>
    </source>
</evidence>
<dbReference type="EMBL" id="MU274902">
    <property type="protein sequence ID" value="KAI0093219.1"/>
    <property type="molecule type" value="Genomic_DNA"/>
</dbReference>